<dbReference type="STRING" id="69222.BG55_16040"/>
<comment type="caution">
    <text evidence="5">The sequence shown here is derived from an EMBL/GenBank/DDBJ whole genome shotgun (WGS) entry which is preliminary data.</text>
</comment>
<evidence type="ECO:0000313" key="5">
    <source>
        <dbReference type="EMBL" id="EXU74610.1"/>
    </source>
</evidence>
<comment type="function">
    <text evidence="1">Required for the efficient initiation of filament assembly.</text>
</comment>
<evidence type="ECO:0000256" key="4">
    <source>
        <dbReference type="SAM" id="Coils"/>
    </source>
</evidence>
<dbReference type="EMBL" id="JFHN01000056">
    <property type="protein sequence ID" value="EXU74610.1"/>
    <property type="molecule type" value="Genomic_DNA"/>
</dbReference>
<keyword evidence="5" id="KW-0966">Cell projection</keyword>
<dbReference type="InterPro" id="IPR036679">
    <property type="entry name" value="FlgN-like_sf"/>
</dbReference>
<dbReference type="Pfam" id="PF05130">
    <property type="entry name" value="FlgN"/>
    <property type="match status" value="1"/>
</dbReference>
<keyword evidence="4" id="KW-0175">Coiled coil</keyword>
<keyword evidence="6" id="KW-1185">Reference proteome</keyword>
<dbReference type="SUPFAM" id="SSF140566">
    <property type="entry name" value="FlgN-like"/>
    <property type="match status" value="1"/>
</dbReference>
<protein>
    <submittedName>
        <fullName evidence="5">Flagellar biosynthesis protein FlgN</fullName>
    </submittedName>
</protein>
<keyword evidence="5" id="KW-0969">Cilium</keyword>
<dbReference type="AlphaFoldDB" id="A0A014NLD8"/>
<keyword evidence="5" id="KW-0282">Flagellum</keyword>
<evidence type="ECO:0000256" key="2">
    <source>
        <dbReference type="ARBA" id="ARBA00007703"/>
    </source>
</evidence>
<evidence type="ECO:0000313" key="6">
    <source>
        <dbReference type="Proteomes" id="UP000019918"/>
    </source>
</evidence>
<evidence type="ECO:0000256" key="3">
    <source>
        <dbReference type="ARBA" id="ARBA00022795"/>
    </source>
</evidence>
<dbReference type="OrthoDB" id="6462803at2"/>
<keyword evidence="3" id="KW-1005">Bacterial flagellum biogenesis</keyword>
<gene>
    <name evidence="5" type="ORF">BG55_16040</name>
</gene>
<proteinExistence type="inferred from homology"/>
<dbReference type="Proteomes" id="UP000019918">
    <property type="component" value="Unassembled WGS sequence"/>
</dbReference>
<accession>A0A014NLD8</accession>
<organism evidence="5 6">
    <name type="scientific">Erwinia mallotivora</name>
    <dbReference type="NCBI Taxonomy" id="69222"/>
    <lineage>
        <taxon>Bacteria</taxon>
        <taxon>Pseudomonadati</taxon>
        <taxon>Pseudomonadota</taxon>
        <taxon>Gammaproteobacteria</taxon>
        <taxon>Enterobacterales</taxon>
        <taxon>Erwiniaceae</taxon>
        <taxon>Erwinia</taxon>
    </lineage>
</organism>
<dbReference type="GO" id="GO:0044780">
    <property type="term" value="P:bacterial-type flagellum assembly"/>
    <property type="evidence" value="ECO:0007669"/>
    <property type="project" value="InterPro"/>
</dbReference>
<evidence type="ECO:0000256" key="1">
    <source>
        <dbReference type="ARBA" id="ARBA00002397"/>
    </source>
</evidence>
<comment type="similarity">
    <text evidence="2">Belongs to the FlgN family.</text>
</comment>
<name>A0A014NLD8_9GAMM</name>
<dbReference type="InterPro" id="IPR007809">
    <property type="entry name" value="FlgN-like"/>
</dbReference>
<dbReference type="RefSeq" id="WP_034939102.1">
    <property type="nucleotide sequence ID" value="NZ_JFHN01000056.1"/>
</dbReference>
<reference evidence="5 6" key="1">
    <citation type="submission" date="2014-02" db="EMBL/GenBank/DDBJ databases">
        <title>Draft genome of Erwinia mallotivora strain BT-MARDI, a papaya dieback pathogen.</title>
        <authorList>
            <person name="Redzuan R."/>
            <person name="Abu Bakar N."/>
            <person name="Badrun R."/>
            <person name="Mohd Raih M.F."/>
            <person name="Rozano L."/>
            <person name="Mat Amin N."/>
        </authorList>
    </citation>
    <scope>NUCLEOTIDE SEQUENCE [LARGE SCALE GENOMIC DNA]</scope>
    <source>
        <strain evidence="5 6">BT-MARDI</strain>
    </source>
</reference>
<feature type="coiled-coil region" evidence="4">
    <location>
        <begin position="39"/>
        <end position="66"/>
    </location>
</feature>
<sequence length="143" mass="16195">MNKLLTALDKMLEVLASLADVMTSEQQQLSGGQINSSLLQRITEDKNSLLATLNFLEQMRRDAEKDAGFHAPYSRHSELSRRWAAIQEQTMKLRDTNLHNGLLLNHQISFTDQALQVLRPHQTQKFYGPDGQATSSAFISRKV</sequence>
<dbReference type="Gene3D" id="1.20.58.300">
    <property type="entry name" value="FlgN-like"/>
    <property type="match status" value="1"/>
</dbReference>
<dbReference type="PATRIC" id="fig|69222.5.peg.3275"/>